<accession>A0AAW2IZK6</accession>
<dbReference type="Pfam" id="PF14372">
    <property type="entry name" value="hAT-like_RNase-H"/>
    <property type="match status" value="1"/>
</dbReference>
<dbReference type="PANTHER" id="PTHR23272">
    <property type="entry name" value="BED FINGER-RELATED"/>
    <property type="match status" value="1"/>
</dbReference>
<dbReference type="SUPFAM" id="SSF53098">
    <property type="entry name" value="Ribonuclease H-like"/>
    <property type="match status" value="1"/>
</dbReference>
<sequence length="118" mass="13762">MLVVAIKFKDVFPRFADREPHYDICPSAEDWTKVEKVCSVLELFWIATQIISGSDYPTCNLFFNEVSRVKVLSDKKTLENDVFIWDIVARMKIKFDKYWGETNLLMSIAVVLVPMCNF</sequence>
<dbReference type="EMBL" id="JACGWM010001814">
    <property type="protein sequence ID" value="KAL0287567.1"/>
    <property type="molecule type" value="Genomic_DNA"/>
</dbReference>
<gene>
    <name evidence="2" type="ORF">Scaly_2760500</name>
</gene>
<proteinExistence type="predicted"/>
<protein>
    <submittedName>
        <fullName evidence="2">AC transposase</fullName>
    </submittedName>
</protein>
<dbReference type="PANTHER" id="PTHR23272:SF183">
    <property type="entry name" value="ZINC FINGER BED DOMAIN-CONTAINING PROTEIN RICESLEEPER 1-LIKE"/>
    <property type="match status" value="1"/>
</dbReference>
<evidence type="ECO:0000259" key="1">
    <source>
        <dbReference type="Pfam" id="PF14372"/>
    </source>
</evidence>
<evidence type="ECO:0000313" key="2">
    <source>
        <dbReference type="EMBL" id="KAL0287567.1"/>
    </source>
</evidence>
<dbReference type="AlphaFoldDB" id="A0AAW2IZK6"/>
<name>A0AAW2IZK6_9LAMI</name>
<reference evidence="2" key="1">
    <citation type="submission" date="2020-06" db="EMBL/GenBank/DDBJ databases">
        <authorList>
            <person name="Li T."/>
            <person name="Hu X."/>
            <person name="Zhang T."/>
            <person name="Song X."/>
            <person name="Zhang H."/>
            <person name="Dai N."/>
            <person name="Sheng W."/>
            <person name="Hou X."/>
            <person name="Wei L."/>
        </authorList>
    </citation>
    <scope>NUCLEOTIDE SEQUENCE</scope>
    <source>
        <strain evidence="2">KEN8</strain>
        <tissue evidence="2">Leaf</tissue>
    </source>
</reference>
<comment type="caution">
    <text evidence="2">The sequence shown here is derived from an EMBL/GenBank/DDBJ whole genome shotgun (WGS) entry which is preliminary data.</text>
</comment>
<dbReference type="GO" id="GO:0003677">
    <property type="term" value="F:DNA binding"/>
    <property type="evidence" value="ECO:0007669"/>
    <property type="project" value="InterPro"/>
</dbReference>
<dbReference type="InterPro" id="IPR025525">
    <property type="entry name" value="hAT-like_transposase_RNase-H"/>
</dbReference>
<feature type="domain" description="hAT-like transposase RNase-H fold" evidence="1">
    <location>
        <begin position="52"/>
        <end position="116"/>
    </location>
</feature>
<organism evidence="2">
    <name type="scientific">Sesamum calycinum</name>
    <dbReference type="NCBI Taxonomy" id="2727403"/>
    <lineage>
        <taxon>Eukaryota</taxon>
        <taxon>Viridiplantae</taxon>
        <taxon>Streptophyta</taxon>
        <taxon>Embryophyta</taxon>
        <taxon>Tracheophyta</taxon>
        <taxon>Spermatophyta</taxon>
        <taxon>Magnoliopsida</taxon>
        <taxon>eudicotyledons</taxon>
        <taxon>Gunneridae</taxon>
        <taxon>Pentapetalae</taxon>
        <taxon>asterids</taxon>
        <taxon>lamiids</taxon>
        <taxon>Lamiales</taxon>
        <taxon>Pedaliaceae</taxon>
        <taxon>Sesamum</taxon>
    </lineage>
</organism>
<dbReference type="InterPro" id="IPR012337">
    <property type="entry name" value="RNaseH-like_sf"/>
</dbReference>
<reference evidence="2" key="2">
    <citation type="journal article" date="2024" name="Plant">
        <title>Genomic evolution and insights into agronomic trait innovations of Sesamum species.</title>
        <authorList>
            <person name="Miao H."/>
            <person name="Wang L."/>
            <person name="Qu L."/>
            <person name="Liu H."/>
            <person name="Sun Y."/>
            <person name="Le M."/>
            <person name="Wang Q."/>
            <person name="Wei S."/>
            <person name="Zheng Y."/>
            <person name="Lin W."/>
            <person name="Duan Y."/>
            <person name="Cao H."/>
            <person name="Xiong S."/>
            <person name="Wang X."/>
            <person name="Wei L."/>
            <person name="Li C."/>
            <person name="Ma Q."/>
            <person name="Ju M."/>
            <person name="Zhao R."/>
            <person name="Li G."/>
            <person name="Mu C."/>
            <person name="Tian Q."/>
            <person name="Mei H."/>
            <person name="Zhang T."/>
            <person name="Gao T."/>
            <person name="Zhang H."/>
        </authorList>
    </citation>
    <scope>NUCLEOTIDE SEQUENCE</scope>
    <source>
        <strain evidence="2">KEN8</strain>
    </source>
</reference>